<reference evidence="8" key="1">
    <citation type="journal article" date="2015" name="Proc. Natl. Acad. Sci. U.S.A.">
        <title>Genome sequencing of adzuki bean (Vigna angularis) provides insight into high starch and low fat accumulation and domestication.</title>
        <authorList>
            <person name="Yang K."/>
            <person name="Tian Z."/>
            <person name="Chen C."/>
            <person name="Luo L."/>
            <person name="Zhao B."/>
            <person name="Wang Z."/>
            <person name="Yu L."/>
            <person name="Li Y."/>
            <person name="Sun Y."/>
            <person name="Li W."/>
            <person name="Chen Y."/>
            <person name="Li Y."/>
            <person name="Zhang Y."/>
            <person name="Ai D."/>
            <person name="Zhao J."/>
            <person name="Shang C."/>
            <person name="Ma Y."/>
            <person name="Wu B."/>
            <person name="Wang M."/>
            <person name="Gao L."/>
            <person name="Sun D."/>
            <person name="Zhang P."/>
            <person name="Guo F."/>
            <person name="Wang W."/>
            <person name="Li Y."/>
            <person name="Wang J."/>
            <person name="Varshney R.K."/>
            <person name="Wang J."/>
            <person name="Ling H.Q."/>
            <person name="Wan P."/>
        </authorList>
    </citation>
    <scope>NUCLEOTIDE SEQUENCE</scope>
    <source>
        <strain evidence="8">cv. Jingnong 6</strain>
    </source>
</reference>
<sequence length="428" mass="47837">MSFRSIVRDVRDGIGSLSRRSFDLRFSGGSKSNSSVHEVHERPPVIQNSRWASLPPELLRDVIRRLEESETTWPSRKHVVACAAVCKSWREMCKEIVTSPEFCGKITFPVSLKQPGSRDGAIQCFIKRDKSNLTYHLFLCLSPALLVENGKFLLSAKRTRRTTCTEYIISMDADNISRSSSTYIGKLRSNFLGTKFIIYDTQPPYNNAQLSPPGRSRRFNSKKVSPKVPSGSYNIAQITYELNVLGTRGPRRMNCTMHSIPVSALEPGSTVPGQPELLPRVLEDSFRSISFARSIYSSTDFSSSRFSDIVVAGNEEEQAKDMPLVLKNKAPRWHEQLQCWCLNFRGRVTVASVKNFQLIAAIQPPAAGGGAPPPPPTSQPPQSDHDKIILQFGKVGKDIFTMDYRYPLSAFQAFAICLTSFDTKLACE</sequence>
<dbReference type="PANTHER" id="PTHR16517">
    <property type="entry name" value="TUBBY-RELATED"/>
    <property type="match status" value="1"/>
</dbReference>
<feature type="domain" description="F-box" evidence="5">
    <location>
        <begin position="51"/>
        <end position="94"/>
    </location>
</feature>
<dbReference type="InterPro" id="IPR001810">
    <property type="entry name" value="F-box_dom"/>
</dbReference>
<dbReference type="AlphaFoldDB" id="A0A0L9VKN6"/>
<dbReference type="InterPro" id="IPR000007">
    <property type="entry name" value="Tubby_C"/>
</dbReference>
<protein>
    <recommendedName>
        <fullName evidence="2">Tubby-like F-box protein</fullName>
    </recommendedName>
</protein>
<accession>A0A0L9VKN6</accession>
<feature type="region of interest" description="Disordered" evidence="3">
    <location>
        <begin position="364"/>
        <end position="385"/>
    </location>
</feature>
<dbReference type="PROSITE" id="PS01201">
    <property type="entry name" value="TUB_2"/>
    <property type="match status" value="1"/>
</dbReference>
<reference evidence="7" key="2">
    <citation type="submission" date="2015-02" db="EMBL/GenBank/DDBJ databases">
        <authorList>
            <person name="Chooi Y.-H."/>
        </authorList>
    </citation>
    <scope>NUCLEOTIDE SEQUENCE</scope>
    <source>
        <tissue evidence="7">Seedling</tissue>
    </source>
</reference>
<evidence type="ECO:0000313" key="8">
    <source>
        <dbReference type="Proteomes" id="UP000053144"/>
    </source>
</evidence>
<name>A0A0L9VKN6_PHAAN</name>
<dbReference type="Proteomes" id="UP000053144">
    <property type="component" value="Chromosome 10"/>
</dbReference>
<dbReference type="PROSITE" id="PS01200">
    <property type="entry name" value="TUB_1"/>
    <property type="match status" value="1"/>
</dbReference>
<dbReference type="InterPro" id="IPR036047">
    <property type="entry name" value="F-box-like_dom_sf"/>
</dbReference>
<dbReference type="OMA" id="VHEVHER"/>
<gene>
    <name evidence="6" type="ORF">HKW66_Vig0116990</name>
    <name evidence="7" type="ORF">LR48_Vigan10g133400</name>
</gene>
<dbReference type="STRING" id="3914.A0A0L9VKN6"/>
<dbReference type="EMBL" id="JABFOF010000008">
    <property type="protein sequence ID" value="KAG2384608.1"/>
    <property type="molecule type" value="Genomic_DNA"/>
</dbReference>
<dbReference type="GO" id="GO:0006355">
    <property type="term" value="P:regulation of DNA-templated transcription"/>
    <property type="evidence" value="ECO:0007669"/>
    <property type="project" value="UniProtKB-ARBA"/>
</dbReference>
<dbReference type="Proteomes" id="UP000743370">
    <property type="component" value="Unassembled WGS sequence"/>
</dbReference>
<dbReference type="Gene3D" id="1.20.1280.50">
    <property type="match status" value="1"/>
</dbReference>
<dbReference type="Gene3D" id="3.20.90.10">
    <property type="entry name" value="Tubby Protein, Chain A"/>
    <property type="match status" value="1"/>
</dbReference>
<evidence type="ECO:0000256" key="1">
    <source>
        <dbReference type="ARBA" id="ARBA00007129"/>
    </source>
</evidence>
<dbReference type="FunFam" id="1.20.1280.50:FF:000047">
    <property type="entry name" value="Tubby-like F-box protein"/>
    <property type="match status" value="1"/>
</dbReference>
<reference evidence="6 9" key="3">
    <citation type="submission" date="2020-05" db="EMBL/GenBank/DDBJ databases">
        <title>Vigna angularis (adzuki bean) Var. LongXiaoDou No. 4 denovo assembly.</title>
        <authorList>
            <person name="Xiang H."/>
        </authorList>
    </citation>
    <scope>NUCLEOTIDE SEQUENCE [LARGE SCALE GENOMIC DNA]</scope>
    <source>
        <tissue evidence="6">Leaf</tissue>
    </source>
</reference>
<evidence type="ECO:0000313" key="6">
    <source>
        <dbReference type="EMBL" id="KAG2384608.1"/>
    </source>
</evidence>
<dbReference type="InterPro" id="IPR025659">
    <property type="entry name" value="Tubby-like_C"/>
</dbReference>
<proteinExistence type="inferred from homology"/>
<evidence type="ECO:0000313" key="9">
    <source>
        <dbReference type="Proteomes" id="UP000743370"/>
    </source>
</evidence>
<evidence type="ECO:0000259" key="4">
    <source>
        <dbReference type="Pfam" id="PF01167"/>
    </source>
</evidence>
<evidence type="ECO:0000256" key="2">
    <source>
        <dbReference type="RuleBase" id="RU361125"/>
    </source>
</evidence>
<evidence type="ECO:0000313" key="7">
    <source>
        <dbReference type="EMBL" id="KOM55442.1"/>
    </source>
</evidence>
<organism evidence="7 8">
    <name type="scientific">Phaseolus angularis</name>
    <name type="common">Azuki bean</name>
    <name type="synonym">Vigna angularis</name>
    <dbReference type="NCBI Taxonomy" id="3914"/>
    <lineage>
        <taxon>Eukaryota</taxon>
        <taxon>Viridiplantae</taxon>
        <taxon>Streptophyta</taxon>
        <taxon>Embryophyta</taxon>
        <taxon>Tracheophyta</taxon>
        <taxon>Spermatophyta</taxon>
        <taxon>Magnoliopsida</taxon>
        <taxon>eudicotyledons</taxon>
        <taxon>Gunneridae</taxon>
        <taxon>Pentapetalae</taxon>
        <taxon>rosids</taxon>
        <taxon>fabids</taxon>
        <taxon>Fabales</taxon>
        <taxon>Fabaceae</taxon>
        <taxon>Papilionoideae</taxon>
        <taxon>50 kb inversion clade</taxon>
        <taxon>NPAAA clade</taxon>
        <taxon>indigoferoid/millettioid clade</taxon>
        <taxon>Phaseoleae</taxon>
        <taxon>Vigna</taxon>
    </lineage>
</organism>
<dbReference type="CDD" id="cd22153">
    <property type="entry name" value="F-box_AtTLP-like"/>
    <property type="match status" value="1"/>
</dbReference>
<dbReference type="FunFam" id="3.20.90.10:FF:000003">
    <property type="entry name" value="Tubby-like F-box protein"/>
    <property type="match status" value="1"/>
</dbReference>
<dbReference type="SUPFAM" id="SSF54518">
    <property type="entry name" value="Tubby C-terminal domain-like"/>
    <property type="match status" value="1"/>
</dbReference>
<dbReference type="SUPFAM" id="SSF81383">
    <property type="entry name" value="F-box domain"/>
    <property type="match status" value="1"/>
</dbReference>
<dbReference type="EMBL" id="CM003380">
    <property type="protein sequence ID" value="KOM55442.1"/>
    <property type="molecule type" value="Genomic_DNA"/>
</dbReference>
<dbReference type="PRINTS" id="PR01573">
    <property type="entry name" value="SUPERTUBBY"/>
</dbReference>
<dbReference type="KEGG" id="var:108346046"/>
<dbReference type="Pfam" id="PF01167">
    <property type="entry name" value="Tub"/>
    <property type="match status" value="1"/>
</dbReference>
<feature type="domain" description="Tubby C-terminal" evidence="4">
    <location>
        <begin position="112"/>
        <end position="423"/>
    </location>
</feature>
<comment type="similarity">
    <text evidence="1 2">Belongs to the TUB family.</text>
</comment>
<dbReference type="Pfam" id="PF12937">
    <property type="entry name" value="F-box-like"/>
    <property type="match status" value="1"/>
</dbReference>
<dbReference type="Gramene" id="KOM55442">
    <property type="protein sequence ID" value="KOM55442"/>
    <property type="gene ID" value="LR48_Vigan10g133400"/>
</dbReference>
<dbReference type="OrthoDB" id="8775810at2759"/>
<evidence type="ECO:0000259" key="5">
    <source>
        <dbReference type="Pfam" id="PF12937"/>
    </source>
</evidence>
<dbReference type="InterPro" id="IPR018066">
    <property type="entry name" value="Tubby_C_CS"/>
</dbReference>
<dbReference type="PANTHER" id="PTHR16517:SF86">
    <property type="entry name" value="TUBBY-LIKE F-BOX PROTEIN 1"/>
    <property type="match status" value="1"/>
</dbReference>
<evidence type="ECO:0000256" key="3">
    <source>
        <dbReference type="SAM" id="MobiDB-lite"/>
    </source>
</evidence>